<dbReference type="InterPro" id="IPR027409">
    <property type="entry name" value="GroEL-like_apical_dom_sf"/>
</dbReference>
<organism evidence="6 7">
    <name type="scientific">Peronospora destructor</name>
    <dbReference type="NCBI Taxonomy" id="86335"/>
    <lineage>
        <taxon>Eukaryota</taxon>
        <taxon>Sar</taxon>
        <taxon>Stramenopiles</taxon>
        <taxon>Oomycota</taxon>
        <taxon>Peronosporomycetes</taxon>
        <taxon>Peronosporales</taxon>
        <taxon>Peronosporaceae</taxon>
        <taxon>Peronospora</taxon>
    </lineage>
</organism>
<dbReference type="SUPFAM" id="SSF48592">
    <property type="entry name" value="GroEL equatorial domain-like"/>
    <property type="match status" value="1"/>
</dbReference>
<accession>A0AAV0T4N6</accession>
<evidence type="ECO:0000256" key="2">
    <source>
        <dbReference type="ARBA" id="ARBA00022741"/>
    </source>
</evidence>
<evidence type="ECO:0000256" key="5">
    <source>
        <dbReference type="RuleBase" id="RU004187"/>
    </source>
</evidence>
<dbReference type="FunFam" id="1.10.560.10:FF:000049">
    <property type="entry name" value="T-complex protein 1 subunitTheta, putative"/>
    <property type="match status" value="1"/>
</dbReference>
<dbReference type="InterPro" id="IPR017998">
    <property type="entry name" value="Chaperone_TCP-1"/>
</dbReference>
<dbReference type="Gene3D" id="1.10.560.10">
    <property type="entry name" value="GroEL-like equatorial domain"/>
    <property type="match status" value="1"/>
</dbReference>
<gene>
    <name evidence="6" type="ORF">PDE001_LOCUS905</name>
</gene>
<dbReference type="SUPFAM" id="SSF52029">
    <property type="entry name" value="GroEL apical domain-like"/>
    <property type="match status" value="1"/>
</dbReference>
<proteinExistence type="inferred from homology"/>
<comment type="caution">
    <text evidence="6">The sequence shown here is derived from an EMBL/GenBank/DDBJ whole genome shotgun (WGS) entry which is preliminary data.</text>
</comment>
<dbReference type="InterPro" id="IPR027413">
    <property type="entry name" value="GROEL-like_equatorial_sf"/>
</dbReference>
<dbReference type="PRINTS" id="PR00304">
    <property type="entry name" value="TCOMPLEXTCP1"/>
</dbReference>
<dbReference type="Proteomes" id="UP001162029">
    <property type="component" value="Unassembled WGS sequence"/>
</dbReference>
<dbReference type="GO" id="GO:0005524">
    <property type="term" value="F:ATP binding"/>
    <property type="evidence" value="ECO:0007669"/>
    <property type="project" value="UniProtKB-KW"/>
</dbReference>
<dbReference type="PANTHER" id="PTHR11353">
    <property type="entry name" value="CHAPERONIN"/>
    <property type="match status" value="1"/>
</dbReference>
<evidence type="ECO:0000256" key="4">
    <source>
        <dbReference type="ARBA" id="ARBA00023186"/>
    </source>
</evidence>
<dbReference type="InterPro" id="IPR027410">
    <property type="entry name" value="TCP-1-like_intermed_sf"/>
</dbReference>
<dbReference type="Gene3D" id="3.30.260.10">
    <property type="entry name" value="TCP-1-like chaperonin intermediate domain"/>
    <property type="match status" value="1"/>
</dbReference>
<evidence type="ECO:0000313" key="6">
    <source>
        <dbReference type="EMBL" id="CAI5713096.1"/>
    </source>
</evidence>
<protein>
    <recommendedName>
        <fullName evidence="8">T-complex protein 1 subunit epsilon</fullName>
    </recommendedName>
</protein>
<dbReference type="AlphaFoldDB" id="A0AAV0T4N6"/>
<sequence length="245" mass="26305">MVCTLRKAVQAGTRANHLLLQNQLPAVRWVGGVELELIAIATGGRIVPRFAELTAEKLGCAGTVREVAFGTTKERMLVIEDCASSDAITVLVRGGNKMIVEEAKRSLHDAMCVTHNLIKNNRIVYGGGAAEIACGVAVREHADNTAGIEQYAIRAFADALEDVPMALAENSGLSPIDSLSAVHAQQIAENKPRLGIDCNSSGTNDMKKQQVFETLIGKQQQLQLATQVVRMILKIDDVVIEGSYA</sequence>
<dbReference type="EMBL" id="CANTFM010000142">
    <property type="protein sequence ID" value="CAI5713096.1"/>
    <property type="molecule type" value="Genomic_DNA"/>
</dbReference>
<dbReference type="Pfam" id="PF00118">
    <property type="entry name" value="Cpn60_TCP1"/>
    <property type="match status" value="1"/>
</dbReference>
<comment type="similarity">
    <text evidence="1 5">Belongs to the TCP-1 chaperonin family.</text>
</comment>
<keyword evidence="4 5" id="KW-0143">Chaperone</keyword>
<keyword evidence="3 5" id="KW-0067">ATP-binding</keyword>
<dbReference type="InterPro" id="IPR002423">
    <property type="entry name" value="Cpn60/GroEL/TCP-1"/>
</dbReference>
<evidence type="ECO:0000313" key="7">
    <source>
        <dbReference type="Proteomes" id="UP001162029"/>
    </source>
</evidence>
<dbReference type="GO" id="GO:0140662">
    <property type="term" value="F:ATP-dependent protein folding chaperone"/>
    <property type="evidence" value="ECO:0007669"/>
    <property type="project" value="InterPro"/>
</dbReference>
<keyword evidence="7" id="KW-1185">Reference proteome</keyword>
<evidence type="ECO:0000256" key="3">
    <source>
        <dbReference type="ARBA" id="ARBA00022840"/>
    </source>
</evidence>
<evidence type="ECO:0000256" key="1">
    <source>
        <dbReference type="ARBA" id="ARBA00008020"/>
    </source>
</evidence>
<keyword evidence="2 5" id="KW-0547">Nucleotide-binding</keyword>
<dbReference type="Gene3D" id="3.50.7.10">
    <property type="entry name" value="GroEL"/>
    <property type="match status" value="1"/>
</dbReference>
<reference evidence="6" key="1">
    <citation type="submission" date="2022-12" db="EMBL/GenBank/DDBJ databases">
        <authorList>
            <person name="Webb A."/>
        </authorList>
    </citation>
    <scope>NUCLEOTIDE SEQUENCE</scope>
    <source>
        <strain evidence="6">Pd1</strain>
    </source>
</reference>
<evidence type="ECO:0008006" key="8">
    <source>
        <dbReference type="Google" id="ProtNLM"/>
    </source>
</evidence>
<name>A0AAV0T4N6_9STRA</name>